<feature type="compositionally biased region" description="Low complexity" evidence="1">
    <location>
        <begin position="1"/>
        <end position="18"/>
    </location>
</feature>
<evidence type="ECO:0000313" key="2">
    <source>
        <dbReference type="EMBL" id="JAE28542.1"/>
    </source>
</evidence>
<accession>A0A0A9GVH1</accession>
<reference evidence="2" key="1">
    <citation type="submission" date="2014-09" db="EMBL/GenBank/DDBJ databases">
        <authorList>
            <person name="Magalhaes I.L.F."/>
            <person name="Oliveira U."/>
            <person name="Santos F.R."/>
            <person name="Vidigal T.H.D.A."/>
            <person name="Brescovit A.D."/>
            <person name="Santos A.J."/>
        </authorList>
    </citation>
    <scope>NUCLEOTIDE SEQUENCE</scope>
    <source>
        <tissue evidence="2">Shoot tissue taken approximately 20 cm above the soil surface</tissue>
    </source>
</reference>
<evidence type="ECO:0000256" key="1">
    <source>
        <dbReference type="SAM" id="MobiDB-lite"/>
    </source>
</evidence>
<sequence length="25" mass="2625">MLLSNLSSSEGLSGLVVNPAHTIRE</sequence>
<protein>
    <submittedName>
        <fullName evidence="2">Uncharacterized protein</fullName>
    </submittedName>
</protein>
<feature type="region of interest" description="Disordered" evidence="1">
    <location>
        <begin position="1"/>
        <end position="25"/>
    </location>
</feature>
<organism evidence="2">
    <name type="scientific">Arundo donax</name>
    <name type="common">Giant reed</name>
    <name type="synonym">Donax arundinaceus</name>
    <dbReference type="NCBI Taxonomy" id="35708"/>
    <lineage>
        <taxon>Eukaryota</taxon>
        <taxon>Viridiplantae</taxon>
        <taxon>Streptophyta</taxon>
        <taxon>Embryophyta</taxon>
        <taxon>Tracheophyta</taxon>
        <taxon>Spermatophyta</taxon>
        <taxon>Magnoliopsida</taxon>
        <taxon>Liliopsida</taxon>
        <taxon>Poales</taxon>
        <taxon>Poaceae</taxon>
        <taxon>PACMAD clade</taxon>
        <taxon>Arundinoideae</taxon>
        <taxon>Arundineae</taxon>
        <taxon>Arundo</taxon>
    </lineage>
</organism>
<dbReference type="AlphaFoldDB" id="A0A0A9GVH1"/>
<dbReference type="EMBL" id="GBRH01169354">
    <property type="protein sequence ID" value="JAE28542.1"/>
    <property type="molecule type" value="Transcribed_RNA"/>
</dbReference>
<reference evidence="2" key="2">
    <citation type="journal article" date="2015" name="Data Brief">
        <title>Shoot transcriptome of the giant reed, Arundo donax.</title>
        <authorList>
            <person name="Barrero R.A."/>
            <person name="Guerrero F.D."/>
            <person name="Moolhuijzen P."/>
            <person name="Goolsby J.A."/>
            <person name="Tidwell J."/>
            <person name="Bellgard S.E."/>
            <person name="Bellgard M.I."/>
        </authorList>
    </citation>
    <scope>NUCLEOTIDE SEQUENCE</scope>
    <source>
        <tissue evidence="2">Shoot tissue taken approximately 20 cm above the soil surface</tissue>
    </source>
</reference>
<proteinExistence type="predicted"/>
<name>A0A0A9GVH1_ARUDO</name>